<evidence type="ECO:0000256" key="2">
    <source>
        <dbReference type="ARBA" id="ARBA00004736"/>
    </source>
</evidence>
<dbReference type="PANTHER" id="PTHR30246:SF1">
    <property type="entry name" value="2-DEHYDRO-3-DEOXY-6-PHOSPHOGALACTONATE ALDOLASE-RELATED"/>
    <property type="match status" value="1"/>
</dbReference>
<dbReference type="InterPro" id="IPR000887">
    <property type="entry name" value="Aldlse_KDPG_KHG"/>
</dbReference>
<dbReference type="InterPro" id="IPR031337">
    <property type="entry name" value="KDPG/KHG_AS_1"/>
</dbReference>
<dbReference type="GO" id="GO:0008675">
    <property type="term" value="F:2-dehydro-3-deoxy-phosphogluconate aldolase activity"/>
    <property type="evidence" value="ECO:0007669"/>
    <property type="project" value="UniProtKB-EC"/>
</dbReference>
<evidence type="ECO:0000256" key="4">
    <source>
        <dbReference type="ARBA" id="ARBA00011233"/>
    </source>
</evidence>
<organism evidence="9 10">
    <name type="scientific">Helicobacter baculiformis</name>
    <dbReference type="NCBI Taxonomy" id="427351"/>
    <lineage>
        <taxon>Bacteria</taxon>
        <taxon>Pseudomonadati</taxon>
        <taxon>Campylobacterota</taxon>
        <taxon>Epsilonproteobacteria</taxon>
        <taxon>Campylobacterales</taxon>
        <taxon>Helicobacteraceae</taxon>
        <taxon>Helicobacter</taxon>
    </lineage>
</organism>
<dbReference type="InterPro" id="IPR031338">
    <property type="entry name" value="KDPG/KHG_AS_2"/>
</dbReference>
<dbReference type="SUPFAM" id="SSF51569">
    <property type="entry name" value="Aldolase"/>
    <property type="match status" value="1"/>
</dbReference>
<evidence type="ECO:0000256" key="6">
    <source>
        <dbReference type="ARBA" id="ARBA00023239"/>
    </source>
</evidence>
<keyword evidence="10" id="KW-1185">Reference proteome</keyword>
<comment type="pathway">
    <text evidence="2">Carbohydrate acid metabolism; 2-dehydro-3-deoxy-D-gluconate degradation; D-glyceraldehyde 3-phosphate and pyruvate from 2-dehydro-3-deoxy-D-gluconate: step 2/2.</text>
</comment>
<comment type="caution">
    <text evidence="9">The sequence shown here is derived from an EMBL/GenBank/DDBJ whole genome shotgun (WGS) entry which is preliminary data.</text>
</comment>
<evidence type="ECO:0000256" key="7">
    <source>
        <dbReference type="ARBA" id="ARBA00023270"/>
    </source>
</evidence>
<proteinExistence type="inferred from homology"/>
<keyword evidence="7" id="KW-0704">Schiff base</keyword>
<dbReference type="NCBIfam" id="TIGR01182">
    <property type="entry name" value="eda"/>
    <property type="match status" value="1"/>
</dbReference>
<keyword evidence="6 9" id="KW-0456">Lyase</keyword>
<dbReference type="PANTHER" id="PTHR30246">
    <property type="entry name" value="2-KETO-3-DEOXY-6-PHOSPHOGLUCONATE ALDOLASE"/>
    <property type="match status" value="1"/>
</dbReference>
<dbReference type="GO" id="GO:0008700">
    <property type="term" value="F:(R,S)-4-hydroxy-2-oxoglutarate aldolase activity"/>
    <property type="evidence" value="ECO:0007669"/>
    <property type="project" value="UniProtKB-EC"/>
</dbReference>
<evidence type="ECO:0000256" key="8">
    <source>
        <dbReference type="ARBA" id="ARBA00023277"/>
    </source>
</evidence>
<dbReference type="InterPro" id="IPR013785">
    <property type="entry name" value="Aldolase_TIM"/>
</dbReference>
<evidence type="ECO:0000256" key="1">
    <source>
        <dbReference type="ARBA" id="ARBA00000654"/>
    </source>
</evidence>
<dbReference type="NCBIfam" id="NF004325">
    <property type="entry name" value="PRK05718.1"/>
    <property type="match status" value="1"/>
</dbReference>
<dbReference type="EMBL" id="JBHRZO010000037">
    <property type="protein sequence ID" value="MFC3848012.1"/>
    <property type="molecule type" value="Genomic_DNA"/>
</dbReference>
<dbReference type="Gene3D" id="3.20.20.70">
    <property type="entry name" value="Aldolase class I"/>
    <property type="match status" value="1"/>
</dbReference>
<evidence type="ECO:0000256" key="5">
    <source>
        <dbReference type="ARBA" id="ARBA00013063"/>
    </source>
</evidence>
<dbReference type="Pfam" id="PF01081">
    <property type="entry name" value="Aldolase"/>
    <property type="match status" value="1"/>
</dbReference>
<dbReference type="RefSeq" id="WP_104752635.1">
    <property type="nucleotide sequence ID" value="NZ_FZMF01000033.1"/>
</dbReference>
<dbReference type="Proteomes" id="UP001595783">
    <property type="component" value="Unassembled WGS sequence"/>
</dbReference>
<protein>
    <recommendedName>
        <fullName evidence="5">2-dehydro-3-deoxy-phosphogluconate aldolase</fullName>
        <ecNumber evidence="5">4.1.2.14</ecNumber>
    </recommendedName>
</protein>
<dbReference type="CDD" id="cd00452">
    <property type="entry name" value="KDPG_aldolase"/>
    <property type="match status" value="1"/>
</dbReference>
<evidence type="ECO:0000313" key="9">
    <source>
        <dbReference type="EMBL" id="MFC3848012.1"/>
    </source>
</evidence>
<dbReference type="PROSITE" id="PS00160">
    <property type="entry name" value="ALDOLASE_KDPG_KHG_2"/>
    <property type="match status" value="1"/>
</dbReference>
<dbReference type="PROSITE" id="PS00159">
    <property type="entry name" value="ALDOLASE_KDPG_KHG_1"/>
    <property type="match status" value="1"/>
</dbReference>
<evidence type="ECO:0000256" key="3">
    <source>
        <dbReference type="ARBA" id="ARBA00006906"/>
    </source>
</evidence>
<comment type="similarity">
    <text evidence="3">Belongs to the KHG/KDPG aldolase family.</text>
</comment>
<reference evidence="10" key="1">
    <citation type="journal article" date="2019" name="Int. J. Syst. Evol. Microbiol.">
        <title>The Global Catalogue of Microorganisms (GCM) 10K type strain sequencing project: providing services to taxonomists for standard genome sequencing and annotation.</title>
        <authorList>
            <consortium name="The Broad Institute Genomics Platform"/>
            <consortium name="The Broad Institute Genome Sequencing Center for Infectious Disease"/>
            <person name="Wu L."/>
            <person name="Ma J."/>
        </authorList>
    </citation>
    <scope>NUCLEOTIDE SEQUENCE [LARGE SCALE GENOMIC DNA]</scope>
    <source>
        <strain evidence="10">CCUG 53816</strain>
    </source>
</reference>
<comment type="subunit">
    <text evidence="4">Homotrimer.</text>
</comment>
<gene>
    <name evidence="9" type="ORF">ACFOPX_05670</name>
</gene>
<accession>A0ABV7ZKJ3</accession>
<dbReference type="EC" id="4.1.2.14" evidence="5"/>
<comment type="catalytic activity">
    <reaction evidence="1">
        <text>2-dehydro-3-deoxy-6-phospho-D-gluconate = D-glyceraldehyde 3-phosphate + pyruvate</text>
        <dbReference type="Rhea" id="RHEA:17089"/>
        <dbReference type="ChEBI" id="CHEBI:15361"/>
        <dbReference type="ChEBI" id="CHEBI:57569"/>
        <dbReference type="ChEBI" id="CHEBI:59776"/>
        <dbReference type="EC" id="4.1.2.14"/>
    </reaction>
</comment>
<name>A0ABV7ZKJ3_9HELI</name>
<sequence length="211" mass="21890">MQAKEILNTGPLIPVITLQDPKQGVPLAHALLKGGVKILEITLRTAGALEGIALISKEVPEAIVGAGTILNAPMLKQAKEAGARFAISPGINAKFAKEAQGIDIPLIPGVASAGELMLALEYGFDALKLFPAEAVGGVKLLKSLSAPFKGVQFCPTGGISLENMGAYLALENVACVGGSWLTPQDLMAKGQWDQITQIAQKSLQAVQAQKG</sequence>
<evidence type="ECO:0000313" key="10">
    <source>
        <dbReference type="Proteomes" id="UP001595783"/>
    </source>
</evidence>
<keyword evidence="8" id="KW-0119">Carbohydrate metabolism</keyword>